<dbReference type="Gramene" id="TKW08003">
    <property type="protein sequence ID" value="TKW08003"/>
    <property type="gene ID" value="SEVIR_6G000400v2"/>
</dbReference>
<dbReference type="AlphaFoldDB" id="A0A4U6U1T4"/>
<organism evidence="2 3">
    <name type="scientific">Setaria viridis</name>
    <name type="common">Green bristlegrass</name>
    <name type="synonym">Setaria italica subsp. viridis</name>
    <dbReference type="NCBI Taxonomy" id="4556"/>
    <lineage>
        <taxon>Eukaryota</taxon>
        <taxon>Viridiplantae</taxon>
        <taxon>Streptophyta</taxon>
        <taxon>Embryophyta</taxon>
        <taxon>Tracheophyta</taxon>
        <taxon>Spermatophyta</taxon>
        <taxon>Magnoliopsida</taxon>
        <taxon>Liliopsida</taxon>
        <taxon>Poales</taxon>
        <taxon>Poaceae</taxon>
        <taxon>PACMAD clade</taxon>
        <taxon>Panicoideae</taxon>
        <taxon>Panicodae</taxon>
        <taxon>Paniceae</taxon>
        <taxon>Cenchrinae</taxon>
        <taxon>Setaria</taxon>
    </lineage>
</organism>
<protein>
    <submittedName>
        <fullName evidence="2">Uncharacterized protein</fullName>
    </submittedName>
</protein>
<accession>A0A4U6U1T4</accession>
<dbReference type="Gramene" id="TKW08004">
    <property type="protein sequence ID" value="TKW08004"/>
    <property type="gene ID" value="SEVIR_6G000400v2"/>
</dbReference>
<gene>
    <name evidence="2" type="ORF">SEVIR_6G000400v2</name>
</gene>
<feature type="region of interest" description="Disordered" evidence="1">
    <location>
        <begin position="1"/>
        <end position="30"/>
    </location>
</feature>
<reference evidence="2 3" key="1">
    <citation type="submission" date="2019-03" db="EMBL/GenBank/DDBJ databases">
        <title>WGS assembly of Setaria viridis.</title>
        <authorList>
            <person name="Huang P."/>
            <person name="Jenkins J."/>
            <person name="Grimwood J."/>
            <person name="Barry K."/>
            <person name="Healey A."/>
            <person name="Mamidi S."/>
            <person name="Sreedasyam A."/>
            <person name="Shu S."/>
            <person name="Feldman M."/>
            <person name="Wu J."/>
            <person name="Yu Y."/>
            <person name="Chen C."/>
            <person name="Johnson J."/>
            <person name="Rokhsar D."/>
            <person name="Baxter I."/>
            <person name="Schmutz J."/>
            <person name="Brutnell T."/>
            <person name="Kellogg E."/>
        </authorList>
    </citation>
    <scope>NUCLEOTIDE SEQUENCE [LARGE SCALE GENOMIC DNA]</scope>
    <source>
        <strain evidence="3">cv. A10</strain>
    </source>
</reference>
<evidence type="ECO:0000313" key="2">
    <source>
        <dbReference type="EMBL" id="TKW08004.1"/>
    </source>
</evidence>
<dbReference type="Proteomes" id="UP000298652">
    <property type="component" value="Chromosome 6"/>
</dbReference>
<evidence type="ECO:0000256" key="1">
    <source>
        <dbReference type="SAM" id="MobiDB-lite"/>
    </source>
</evidence>
<dbReference type="EMBL" id="CM016557">
    <property type="protein sequence ID" value="TKW08004.1"/>
    <property type="molecule type" value="Genomic_DNA"/>
</dbReference>
<sequence length="105" mass="10867">MHLLSCGSHLCGSPSSPPSRPLAAPVGPTTSPASLVPPAPAWHCSAPPCITGWRKFDLYNIISRISSTHRSLAFDSPSISSGGGGGAEWIMSPLRPTVHLSPVPC</sequence>
<proteinExistence type="predicted"/>
<name>A0A4U6U1T4_SETVI</name>
<keyword evidence="3" id="KW-1185">Reference proteome</keyword>
<evidence type="ECO:0000313" key="3">
    <source>
        <dbReference type="Proteomes" id="UP000298652"/>
    </source>
</evidence>
<dbReference type="EMBL" id="CM016557">
    <property type="protein sequence ID" value="TKW08003.1"/>
    <property type="molecule type" value="Genomic_DNA"/>
</dbReference>